<comment type="caution">
    <text evidence="1">The sequence shown here is derived from an EMBL/GenBank/DDBJ whole genome shotgun (WGS) entry which is preliminary data.</text>
</comment>
<protein>
    <submittedName>
        <fullName evidence="1">Uncharacterized protein</fullName>
    </submittedName>
</protein>
<gene>
    <name evidence="1" type="ORF">PPROV_000407900</name>
</gene>
<evidence type="ECO:0000313" key="1">
    <source>
        <dbReference type="EMBL" id="GHP05327.1"/>
    </source>
</evidence>
<dbReference type="Proteomes" id="UP000660262">
    <property type="component" value="Unassembled WGS sequence"/>
</dbReference>
<sequence length="159" mass="17274">MKPAQCMLKKRKGNKYTLVLRFSSKEEALACIQDRGDDDDNACSTEVSVLGEKNTWWKTFTESVGTSKPVATAFAMVDCDSLDKKDPLFGACRGGEEFAIATLFIVLAGAPKTTTMDDGEIQYEQATKFTTAGSGASASFQTNVWYPECDILLDPTVTA</sequence>
<proteinExistence type="predicted"/>
<dbReference type="AlphaFoldDB" id="A0A830HJZ1"/>
<evidence type="ECO:0000313" key="2">
    <source>
        <dbReference type="Proteomes" id="UP000660262"/>
    </source>
</evidence>
<name>A0A830HJZ1_9CHLO</name>
<reference evidence="1" key="1">
    <citation type="submission" date="2020-10" db="EMBL/GenBank/DDBJ databases">
        <title>Unveiling of a novel bifunctional photoreceptor, Dualchrome1, isolated from a cosmopolitan green alga.</title>
        <authorList>
            <person name="Suzuki S."/>
            <person name="Kawachi M."/>
        </authorList>
    </citation>
    <scope>NUCLEOTIDE SEQUENCE</scope>
    <source>
        <strain evidence="1">NIES 2893</strain>
    </source>
</reference>
<organism evidence="1 2">
    <name type="scientific">Pycnococcus provasolii</name>
    <dbReference type="NCBI Taxonomy" id="41880"/>
    <lineage>
        <taxon>Eukaryota</taxon>
        <taxon>Viridiplantae</taxon>
        <taxon>Chlorophyta</taxon>
        <taxon>Pseudoscourfieldiophyceae</taxon>
        <taxon>Pseudoscourfieldiales</taxon>
        <taxon>Pycnococcaceae</taxon>
        <taxon>Pycnococcus</taxon>
    </lineage>
</organism>
<dbReference type="EMBL" id="BNJQ01000010">
    <property type="protein sequence ID" value="GHP05327.1"/>
    <property type="molecule type" value="Genomic_DNA"/>
</dbReference>
<accession>A0A830HJZ1</accession>
<keyword evidence="2" id="KW-1185">Reference proteome</keyword>